<gene>
    <name evidence="2" type="ORF">NC653_034128</name>
</gene>
<sequence>MDISFAEKFSTALKGKYKSGSKLGSNGTDVKHRRSCLAQSFSRENSQEIRKPNMAACKEP</sequence>
<protein>
    <submittedName>
        <fullName evidence="2">Uncharacterized protein</fullName>
    </submittedName>
</protein>
<accession>A0AAD6PVU5</accession>
<dbReference type="AlphaFoldDB" id="A0AAD6PVU5"/>
<evidence type="ECO:0000256" key="1">
    <source>
        <dbReference type="SAM" id="MobiDB-lite"/>
    </source>
</evidence>
<evidence type="ECO:0000313" key="2">
    <source>
        <dbReference type="EMBL" id="KAJ6969504.1"/>
    </source>
</evidence>
<evidence type="ECO:0000313" key="3">
    <source>
        <dbReference type="Proteomes" id="UP001164929"/>
    </source>
</evidence>
<dbReference type="EMBL" id="JAQIZT010000015">
    <property type="protein sequence ID" value="KAJ6969504.1"/>
    <property type="molecule type" value="Genomic_DNA"/>
</dbReference>
<feature type="region of interest" description="Disordered" evidence="1">
    <location>
        <begin position="39"/>
        <end position="60"/>
    </location>
</feature>
<comment type="caution">
    <text evidence="2">The sequence shown here is derived from an EMBL/GenBank/DDBJ whole genome shotgun (WGS) entry which is preliminary data.</text>
</comment>
<dbReference type="Proteomes" id="UP001164929">
    <property type="component" value="Chromosome 15"/>
</dbReference>
<name>A0AAD6PVU5_9ROSI</name>
<keyword evidence="3" id="KW-1185">Reference proteome</keyword>
<reference evidence="2" key="1">
    <citation type="journal article" date="2023" name="Mol. Ecol. Resour.">
        <title>Chromosome-level genome assembly of a triploid poplar Populus alba 'Berolinensis'.</title>
        <authorList>
            <person name="Chen S."/>
            <person name="Yu Y."/>
            <person name="Wang X."/>
            <person name="Wang S."/>
            <person name="Zhang T."/>
            <person name="Zhou Y."/>
            <person name="He R."/>
            <person name="Meng N."/>
            <person name="Wang Y."/>
            <person name="Liu W."/>
            <person name="Liu Z."/>
            <person name="Liu J."/>
            <person name="Guo Q."/>
            <person name="Huang H."/>
            <person name="Sederoff R.R."/>
            <person name="Wang G."/>
            <person name="Qu G."/>
            <person name="Chen S."/>
        </authorList>
    </citation>
    <scope>NUCLEOTIDE SEQUENCE</scope>
    <source>
        <strain evidence="2">SC-2020</strain>
    </source>
</reference>
<organism evidence="2 3">
    <name type="scientific">Populus alba x Populus x berolinensis</name>
    <dbReference type="NCBI Taxonomy" id="444605"/>
    <lineage>
        <taxon>Eukaryota</taxon>
        <taxon>Viridiplantae</taxon>
        <taxon>Streptophyta</taxon>
        <taxon>Embryophyta</taxon>
        <taxon>Tracheophyta</taxon>
        <taxon>Spermatophyta</taxon>
        <taxon>Magnoliopsida</taxon>
        <taxon>eudicotyledons</taxon>
        <taxon>Gunneridae</taxon>
        <taxon>Pentapetalae</taxon>
        <taxon>rosids</taxon>
        <taxon>fabids</taxon>
        <taxon>Malpighiales</taxon>
        <taxon>Salicaceae</taxon>
        <taxon>Saliceae</taxon>
        <taxon>Populus</taxon>
    </lineage>
</organism>
<proteinExistence type="predicted"/>